<evidence type="ECO:0008006" key="4">
    <source>
        <dbReference type="Google" id="ProtNLM"/>
    </source>
</evidence>
<dbReference type="InterPro" id="IPR029018">
    <property type="entry name" value="Hex-like_dom2"/>
</dbReference>
<proteinExistence type="predicted"/>
<keyword evidence="1" id="KW-0378">Hydrolase</keyword>
<dbReference type="InterPro" id="IPR032287">
    <property type="entry name" value="DUF4838"/>
</dbReference>
<feature type="compositionally biased region" description="Polar residues" evidence="2">
    <location>
        <begin position="23"/>
        <end position="32"/>
    </location>
</feature>
<dbReference type="AlphaFoldDB" id="A0A381X2P3"/>
<dbReference type="PANTHER" id="PTHR47406">
    <property type="entry name" value="COAGULATION FACTOR 5/8 TYPE, C-TERMINAL"/>
    <property type="match status" value="1"/>
</dbReference>
<gene>
    <name evidence="3" type="ORF">METZ01_LOCUS111923</name>
</gene>
<evidence type="ECO:0000256" key="1">
    <source>
        <dbReference type="ARBA" id="ARBA00022801"/>
    </source>
</evidence>
<evidence type="ECO:0000313" key="3">
    <source>
        <dbReference type="EMBL" id="SVA59069.1"/>
    </source>
</evidence>
<dbReference type="SUPFAM" id="SSF49344">
    <property type="entry name" value="CBD9-like"/>
    <property type="match status" value="1"/>
</dbReference>
<protein>
    <recommendedName>
        <fullName evidence="4">Carbohydrate-binding domain-containing protein</fullName>
    </recommendedName>
</protein>
<organism evidence="3">
    <name type="scientific">marine metagenome</name>
    <dbReference type="NCBI Taxonomy" id="408172"/>
    <lineage>
        <taxon>unclassified sequences</taxon>
        <taxon>metagenomes</taxon>
        <taxon>ecological metagenomes</taxon>
    </lineage>
</organism>
<dbReference type="EMBL" id="UINC01013718">
    <property type="protein sequence ID" value="SVA59069.1"/>
    <property type="molecule type" value="Genomic_DNA"/>
</dbReference>
<dbReference type="PANTHER" id="PTHR47406:SF2">
    <property type="entry name" value="ALPHA GLUCURONIDASE N-TERMINAL DOMAIN-CONTAINING PROTEIN"/>
    <property type="match status" value="1"/>
</dbReference>
<sequence>MKVLIPILIGLLVVGCGKKQFTNTNEGNSTPIKTAKKKSATPLTPEEQKALREKVIVENGKPRAEIIIAEKPARAAQFGAQELQTYLEKISGARIKIVTEPTAGALVKIYVGESEHARDIGITAKGLKRDAFKMVSGANWLALVGNDLEFEPREPWARHHNQWAQEKQSEWDKITRKPWMNPIGRRLYRNYNKQLDLWNFDHRGSLNAVYAFLRKLGVRWYMPGELGEILPKRTSIELPKIDRTVTPGWKIRSISRPMVSSNELEDALWYLRIGANKQYAILHHGQRCLTEHPDQRKAHPEYYAMMANGKRDNVSKTANACLSSEGFFREMVAFARLMFDHYDIPMISVMPHDGFNHCQCDLCRDQATLERGASGSSSDYVWGFVVRVANELAKTHPDRKVFCGAYSSYRLPPLKIDKLPDNVLMQITNGRPIRELDNEVHQATAELRKAWREKTNHPLSVTLNYTPFTNRGAYRPQYWPHVIDRGMKETFGQTWREDVWLSSGKGGLHYPGMAHLNAWTISRLWWDVDQDVDVLLAEYYKLFYGPAAAEMEAFIEYCEKEYARLGSDGELASHALELFGKAKAAAPSNSIYEKRIALVDEFLTTLRSRAKQMNEPRPEGLPNYRLIDMGKDKWTKARDSLKMDGKLDEEFWTAYNYPRKLREFRTKGKPKDETLFMARWWNGSLYFGIRCEFDPDTPPVIGSKKNHDPAIWQGEHLELLIETNKNSYYQIVVNPAGSVIDLDRGVPLRQKKAYEWSSQAEAATHLGKDFWSVEIRLPVTSSDEDPLHQMIGDQPFEAKAKALATGKGTSLPWYFNLFRKRSGIKEVETSSFSPIGKDTESFHQPRQFARIYVR</sequence>
<dbReference type="Gene3D" id="2.60.40.1190">
    <property type="match status" value="1"/>
</dbReference>
<dbReference type="GO" id="GO:0016787">
    <property type="term" value="F:hydrolase activity"/>
    <property type="evidence" value="ECO:0007669"/>
    <property type="project" value="UniProtKB-KW"/>
</dbReference>
<name>A0A381X2P3_9ZZZZ</name>
<accession>A0A381X2P3</accession>
<reference evidence="3" key="1">
    <citation type="submission" date="2018-05" db="EMBL/GenBank/DDBJ databases">
        <authorList>
            <person name="Lanie J.A."/>
            <person name="Ng W.-L."/>
            <person name="Kazmierczak K.M."/>
            <person name="Andrzejewski T.M."/>
            <person name="Davidsen T.M."/>
            <person name="Wayne K.J."/>
            <person name="Tettelin H."/>
            <person name="Glass J.I."/>
            <person name="Rusch D."/>
            <person name="Podicherti R."/>
            <person name="Tsui H.-C.T."/>
            <person name="Winkler M.E."/>
        </authorList>
    </citation>
    <scope>NUCLEOTIDE SEQUENCE</scope>
</reference>
<dbReference type="PROSITE" id="PS51257">
    <property type="entry name" value="PROKAR_LIPOPROTEIN"/>
    <property type="match status" value="1"/>
</dbReference>
<evidence type="ECO:0000256" key="2">
    <source>
        <dbReference type="SAM" id="MobiDB-lite"/>
    </source>
</evidence>
<dbReference type="Gene3D" id="3.30.379.10">
    <property type="entry name" value="Chitobiase/beta-hexosaminidase domain 2-like"/>
    <property type="match status" value="1"/>
</dbReference>
<feature type="region of interest" description="Disordered" evidence="2">
    <location>
        <begin position="23"/>
        <end position="47"/>
    </location>
</feature>
<dbReference type="Pfam" id="PF16126">
    <property type="entry name" value="DUF4838"/>
    <property type="match status" value="1"/>
</dbReference>